<evidence type="ECO:0000256" key="9">
    <source>
        <dbReference type="ARBA" id="ARBA00023136"/>
    </source>
</evidence>
<evidence type="ECO:0000256" key="7">
    <source>
        <dbReference type="ARBA" id="ARBA00022989"/>
    </source>
</evidence>
<dbReference type="GO" id="GO:0000139">
    <property type="term" value="C:Golgi membrane"/>
    <property type="evidence" value="ECO:0007669"/>
    <property type="project" value="UniProtKB-SubCell"/>
</dbReference>
<keyword evidence="9" id="KW-0472">Membrane</keyword>
<evidence type="ECO:0000256" key="8">
    <source>
        <dbReference type="ARBA" id="ARBA00023034"/>
    </source>
</evidence>
<dbReference type="Proteomes" id="UP001154078">
    <property type="component" value="Chromosome 7"/>
</dbReference>
<evidence type="ECO:0000256" key="2">
    <source>
        <dbReference type="ARBA" id="ARBA00008661"/>
    </source>
</evidence>
<dbReference type="GO" id="GO:0016758">
    <property type="term" value="F:hexosyltransferase activity"/>
    <property type="evidence" value="ECO:0007669"/>
    <property type="project" value="InterPro"/>
</dbReference>
<comment type="similarity">
    <text evidence="2 11">Belongs to the glycosyltransferase 31 family.</text>
</comment>
<evidence type="ECO:0000313" key="14">
    <source>
        <dbReference type="Proteomes" id="UP001154078"/>
    </source>
</evidence>
<dbReference type="PANTHER" id="PTHR11214">
    <property type="entry name" value="BETA-1,3-N-ACETYLGLUCOSAMINYLTRANSFERASE"/>
    <property type="match status" value="1"/>
</dbReference>
<comment type="subcellular location">
    <subcellularLocation>
        <location evidence="1 11">Golgi apparatus membrane</location>
        <topology evidence="1 11">Single-pass type II membrane protein</topology>
    </subcellularLocation>
</comment>
<organism evidence="13 14">
    <name type="scientific">Brassicogethes aeneus</name>
    <name type="common">Rape pollen beetle</name>
    <name type="synonym">Meligethes aeneus</name>
    <dbReference type="NCBI Taxonomy" id="1431903"/>
    <lineage>
        <taxon>Eukaryota</taxon>
        <taxon>Metazoa</taxon>
        <taxon>Ecdysozoa</taxon>
        <taxon>Arthropoda</taxon>
        <taxon>Hexapoda</taxon>
        <taxon>Insecta</taxon>
        <taxon>Pterygota</taxon>
        <taxon>Neoptera</taxon>
        <taxon>Endopterygota</taxon>
        <taxon>Coleoptera</taxon>
        <taxon>Polyphaga</taxon>
        <taxon>Cucujiformia</taxon>
        <taxon>Nitidulidae</taxon>
        <taxon>Meligethinae</taxon>
        <taxon>Brassicogethes</taxon>
    </lineage>
</organism>
<keyword evidence="5" id="KW-0812">Transmembrane</keyword>
<evidence type="ECO:0000256" key="6">
    <source>
        <dbReference type="ARBA" id="ARBA00022968"/>
    </source>
</evidence>
<evidence type="ECO:0000256" key="3">
    <source>
        <dbReference type="ARBA" id="ARBA00022676"/>
    </source>
</evidence>
<dbReference type="FunFam" id="3.90.550.50:FF:000001">
    <property type="entry name" value="Hexosyltransferase"/>
    <property type="match status" value="1"/>
</dbReference>
<name>A0A9P0BEI9_BRAAE</name>
<evidence type="ECO:0000256" key="11">
    <source>
        <dbReference type="RuleBase" id="RU363063"/>
    </source>
</evidence>
<keyword evidence="3 11" id="KW-0328">Glycosyltransferase</keyword>
<dbReference type="OrthoDB" id="2139606at2759"/>
<evidence type="ECO:0000256" key="1">
    <source>
        <dbReference type="ARBA" id="ARBA00004323"/>
    </source>
</evidence>
<keyword evidence="8 11" id="KW-0333">Golgi apparatus</keyword>
<dbReference type="GO" id="GO:0006493">
    <property type="term" value="P:protein O-linked glycosylation"/>
    <property type="evidence" value="ECO:0007669"/>
    <property type="project" value="TreeGrafter"/>
</dbReference>
<dbReference type="PANTHER" id="PTHR11214:SF235">
    <property type="entry name" value="HEXOSYLTRANSFERASE"/>
    <property type="match status" value="1"/>
</dbReference>
<proteinExistence type="inferred from homology"/>
<keyword evidence="4" id="KW-0808">Transferase</keyword>
<feature type="signal peptide" evidence="12">
    <location>
        <begin position="1"/>
        <end position="24"/>
    </location>
</feature>
<keyword evidence="6" id="KW-0735">Signal-anchor</keyword>
<dbReference type="EMBL" id="OV121138">
    <property type="protein sequence ID" value="CAH0561319.1"/>
    <property type="molecule type" value="Genomic_DNA"/>
</dbReference>
<keyword evidence="14" id="KW-1185">Reference proteome</keyword>
<keyword evidence="12" id="KW-0732">Signal</keyword>
<protein>
    <recommendedName>
        <fullName evidence="11">Hexosyltransferase</fullName>
        <ecNumber evidence="11">2.4.1.-</ecNumber>
    </recommendedName>
</protein>
<dbReference type="EC" id="2.4.1.-" evidence="11"/>
<dbReference type="Gene3D" id="3.90.550.50">
    <property type="match status" value="1"/>
</dbReference>
<evidence type="ECO:0000256" key="12">
    <source>
        <dbReference type="SAM" id="SignalP"/>
    </source>
</evidence>
<feature type="chain" id="PRO_5040432767" description="Hexosyltransferase" evidence="12">
    <location>
        <begin position="25"/>
        <end position="359"/>
    </location>
</feature>
<evidence type="ECO:0000256" key="5">
    <source>
        <dbReference type="ARBA" id="ARBA00022692"/>
    </source>
</evidence>
<sequence>MKLKHTLTITTLATLLIILYHVNSNKSSDDVENYEEPLFNTTNLAKSNKIFNLDLKYIQNSSTCAQNESFLAIIVITSYFGHVELRSAIRRAFSEKTLAHMGLKRVFLLGEAPSDKYTKQESIVNENRRFNDIIQGNFIEAYRNLTYKHLMGLKWATDHCKAQFLIKMDDDIVVNLRAVVDILKNTKFPQKLLAGYIFKGMKPIRLKANKWYVTEEEYKYNNYPAFISGWFYITNIKTGQHLVLLSNYYKYFWIDDLFVTGIVANSLKIRHYDLSKYFTVNPEFLECCIRDVKKKLSCDIMVGPNGGDNNLFFKFNEALSFCYDNNCKNRIKSLNDTCISEYKVNLGRGEGVIQNYKIK</sequence>
<dbReference type="Pfam" id="PF01762">
    <property type="entry name" value="Galactosyl_T"/>
    <property type="match status" value="1"/>
</dbReference>
<reference evidence="13" key="1">
    <citation type="submission" date="2021-12" db="EMBL/GenBank/DDBJ databases">
        <authorList>
            <person name="King R."/>
        </authorList>
    </citation>
    <scope>NUCLEOTIDE SEQUENCE</scope>
</reference>
<gene>
    <name evidence="13" type="ORF">MELIAE_LOCUS10884</name>
</gene>
<keyword evidence="10" id="KW-0325">Glycoprotein</keyword>
<dbReference type="AlphaFoldDB" id="A0A9P0BEI9"/>
<evidence type="ECO:0000313" key="13">
    <source>
        <dbReference type="EMBL" id="CAH0561319.1"/>
    </source>
</evidence>
<evidence type="ECO:0000256" key="10">
    <source>
        <dbReference type="ARBA" id="ARBA00023180"/>
    </source>
</evidence>
<keyword evidence="7" id="KW-1133">Transmembrane helix</keyword>
<evidence type="ECO:0000256" key="4">
    <source>
        <dbReference type="ARBA" id="ARBA00022679"/>
    </source>
</evidence>
<dbReference type="InterPro" id="IPR002659">
    <property type="entry name" value="Glyco_trans_31"/>
</dbReference>
<accession>A0A9P0BEI9</accession>